<organism evidence="3 4">
    <name type="scientific">Cyphomyrmex costatus</name>
    <dbReference type="NCBI Taxonomy" id="456900"/>
    <lineage>
        <taxon>Eukaryota</taxon>
        <taxon>Metazoa</taxon>
        <taxon>Ecdysozoa</taxon>
        <taxon>Arthropoda</taxon>
        <taxon>Hexapoda</taxon>
        <taxon>Insecta</taxon>
        <taxon>Pterygota</taxon>
        <taxon>Neoptera</taxon>
        <taxon>Endopterygota</taxon>
        <taxon>Hymenoptera</taxon>
        <taxon>Apocrita</taxon>
        <taxon>Aculeata</taxon>
        <taxon>Formicoidea</taxon>
        <taxon>Formicidae</taxon>
        <taxon>Myrmicinae</taxon>
        <taxon>Cyphomyrmex</taxon>
    </lineage>
</organism>
<keyword evidence="2" id="KW-0472">Membrane</keyword>
<evidence type="ECO:0000256" key="1">
    <source>
        <dbReference type="SAM" id="MobiDB-lite"/>
    </source>
</evidence>
<keyword evidence="2" id="KW-1133">Transmembrane helix</keyword>
<keyword evidence="2" id="KW-0812">Transmembrane</keyword>
<name>A0A195CQP8_9HYME</name>
<evidence type="ECO:0000313" key="3">
    <source>
        <dbReference type="EMBL" id="KYN02807.1"/>
    </source>
</evidence>
<gene>
    <name evidence="3" type="ORF">ALC62_06385</name>
</gene>
<dbReference type="EMBL" id="KQ977440">
    <property type="protein sequence ID" value="KYN02807.1"/>
    <property type="molecule type" value="Genomic_DNA"/>
</dbReference>
<dbReference type="AlphaFoldDB" id="A0A195CQP8"/>
<feature type="transmembrane region" description="Helical" evidence="2">
    <location>
        <begin position="186"/>
        <end position="206"/>
    </location>
</feature>
<feature type="region of interest" description="Disordered" evidence="1">
    <location>
        <begin position="142"/>
        <end position="163"/>
    </location>
</feature>
<evidence type="ECO:0000313" key="4">
    <source>
        <dbReference type="Proteomes" id="UP000078542"/>
    </source>
</evidence>
<sequence length="315" mass="36213">MPLGRPFLLKHSTIRYMVSVEDQHFFVNVRVQCDWDTAAKQQILQEPPQLQEQRDDQYVALERRRNGSYVIGRLWCSWGAERGRGKGTFSRRFLEKQRRGDQAWLRPDMPSYEREKMMRRRVAPRFCISLSLAGWLTGTSGRDCTTRTERQRAQGRLGNRSHPSPLINLSGSVRIIQKNLILKINITRQMVLIFLLLVIIELINAIKNKNCDIPRFIKVPHKLTALCCGIPCVGVRVRAVQSSQNPEKAPGFTRAAVGETPCNSRIRLSPNIFCIRVVKDSRRYTALLLCGNDKGRFQRIGTFVIYPVDPGFCRM</sequence>
<keyword evidence="4" id="KW-1185">Reference proteome</keyword>
<dbReference type="Proteomes" id="UP000078542">
    <property type="component" value="Unassembled WGS sequence"/>
</dbReference>
<proteinExistence type="predicted"/>
<evidence type="ECO:0000256" key="2">
    <source>
        <dbReference type="SAM" id="Phobius"/>
    </source>
</evidence>
<protein>
    <submittedName>
        <fullName evidence="3">Uncharacterized protein</fullName>
    </submittedName>
</protein>
<reference evidence="3 4" key="1">
    <citation type="submission" date="2016-03" db="EMBL/GenBank/DDBJ databases">
        <title>Cyphomyrmex costatus WGS genome.</title>
        <authorList>
            <person name="Nygaard S."/>
            <person name="Hu H."/>
            <person name="Boomsma J."/>
            <person name="Zhang G."/>
        </authorList>
    </citation>
    <scope>NUCLEOTIDE SEQUENCE [LARGE SCALE GENOMIC DNA]</scope>
    <source>
        <strain evidence="3">MS0001</strain>
        <tissue evidence="3">Whole body</tissue>
    </source>
</reference>
<accession>A0A195CQP8</accession>